<dbReference type="Proteomes" id="UP000176998">
    <property type="component" value="Unassembled WGS sequence"/>
</dbReference>
<dbReference type="RefSeq" id="XP_022474696.1">
    <property type="nucleotide sequence ID" value="XM_022618796.1"/>
</dbReference>
<dbReference type="AlphaFoldDB" id="A0A1G4B8B6"/>
<dbReference type="EMBL" id="MJBS01000056">
    <property type="protein sequence ID" value="OHE97543.1"/>
    <property type="molecule type" value="Genomic_DNA"/>
</dbReference>
<accession>A0A1G4B8B6</accession>
<evidence type="ECO:0000313" key="2">
    <source>
        <dbReference type="Proteomes" id="UP000176998"/>
    </source>
</evidence>
<keyword evidence="2" id="KW-1185">Reference proteome</keyword>
<dbReference type="GeneID" id="34560306"/>
<gene>
    <name evidence="1" type="ORF">CORC01_07158</name>
</gene>
<organism evidence="1 2">
    <name type="scientific">Colletotrichum orchidophilum</name>
    <dbReference type="NCBI Taxonomy" id="1209926"/>
    <lineage>
        <taxon>Eukaryota</taxon>
        <taxon>Fungi</taxon>
        <taxon>Dikarya</taxon>
        <taxon>Ascomycota</taxon>
        <taxon>Pezizomycotina</taxon>
        <taxon>Sordariomycetes</taxon>
        <taxon>Hypocreomycetidae</taxon>
        <taxon>Glomerellales</taxon>
        <taxon>Glomerellaceae</taxon>
        <taxon>Colletotrichum</taxon>
    </lineage>
</organism>
<name>A0A1G4B8B6_9PEZI</name>
<protein>
    <submittedName>
        <fullName evidence="1">Uncharacterized protein</fullName>
    </submittedName>
</protein>
<comment type="caution">
    <text evidence="1">The sequence shown here is derived from an EMBL/GenBank/DDBJ whole genome shotgun (WGS) entry which is preliminary data.</text>
</comment>
<sequence length="115" mass="13024">MLPLDNQTGPFNFQITVPAGFFPLGHWHADVLFLSCLVEPLFQFCLDRPWSLRLRERQRPRASRLLANPVVTPSAGLASRPPRIFTEATTTNRSSSLWRCCASSARARTCYYIAI</sequence>
<evidence type="ECO:0000313" key="1">
    <source>
        <dbReference type="EMBL" id="OHE97543.1"/>
    </source>
</evidence>
<proteinExistence type="predicted"/>
<reference evidence="1 2" key="1">
    <citation type="submission" date="2016-09" db="EMBL/GenBank/DDBJ databases">
        <authorList>
            <person name="Capua I."/>
            <person name="De Benedictis P."/>
            <person name="Joannis T."/>
            <person name="Lombin L.H."/>
            <person name="Cattoli G."/>
        </authorList>
    </citation>
    <scope>NUCLEOTIDE SEQUENCE [LARGE SCALE GENOMIC DNA]</scope>
    <source>
        <strain evidence="1 2">IMI 309357</strain>
    </source>
</reference>